<reference evidence="4" key="1">
    <citation type="submission" date="2020-09" db="EMBL/GenBank/DDBJ databases">
        <title>Genome-Enabled Discovery of Anthraquinone Biosynthesis in Senna tora.</title>
        <authorList>
            <person name="Kang S.-H."/>
            <person name="Pandey R.P."/>
            <person name="Lee C.-M."/>
            <person name="Sim J.-S."/>
            <person name="Jeong J.-T."/>
            <person name="Choi B.-S."/>
            <person name="Jung M."/>
            <person name="Ginzburg D."/>
            <person name="Zhao K."/>
            <person name="Won S.Y."/>
            <person name="Oh T.-J."/>
            <person name="Yu Y."/>
            <person name="Kim N.-H."/>
            <person name="Lee O.R."/>
            <person name="Lee T.-H."/>
            <person name="Bashyal P."/>
            <person name="Kim T.-S."/>
            <person name="Lee W.-H."/>
            <person name="Kawkins C."/>
            <person name="Kim C.-K."/>
            <person name="Kim J.S."/>
            <person name="Ahn B.O."/>
            <person name="Rhee S.Y."/>
            <person name="Sohng J.K."/>
        </authorList>
    </citation>
    <scope>NUCLEOTIDE SEQUENCE</scope>
    <source>
        <tissue evidence="4">Leaf</tissue>
    </source>
</reference>
<dbReference type="AlphaFoldDB" id="A0A834XGH9"/>
<evidence type="ECO:0000259" key="3">
    <source>
        <dbReference type="Pfam" id="PF13966"/>
    </source>
</evidence>
<sequence>MTCISSPKLNVIWNGERIEDFQPSRGLRQGDPLSPYIFVLCMDILSHIICNAVNNGSWKGVKAGKDNMHVSHLMFADDLLLFGSATVNQARCFKRSQEVGKYLGAEIIHGRKTRVKFNHIVDKIQNRLAGWKANCLSFAGRATLVQSVCASMPLYHMQNCLLPKSVINQIEMLERAFLWESSAEKKRCHQIGWNKICIPKSLGGLGILSLSEMNLAFFYKLAWQLLTRNDSLWVKFIKGKYGVLDNRIFETRSKPTYSSFWRDLIRILPDLRSQIAWEMGDGRRISFWEDRWVSNNVVLSQYVDPRRPILVKEVKVREFITDQGHWDMGKLMNALPRAAIDKILDVSPPGFYTDSDNPLWNRGKDNHFTTKSAYLSIRNLENNNGNSVWNSIWKGNNQQRHKVLLWRLCHNSLPTRSRTATWSGASSTCPLCQHSRESNLHTFRDCSVVTRIWNCFINRKDRPLFYLLPLREWILWNTQRKVKFSNIPWSNMFAIICNCLWNWRNKVVNEADFNYPNEPHRLILNIAKNQLSAWNTSFAPSHQCGSSKDSKWKKPEDGWVKVNTDGAVCRESSLGGCGGIIRDTNGDWIKGFSLKLGLANPLSAEFWSIAEGLKLAWQLGFNKVILENDSLDAINCFKNGPNMVDGGHPAVKLWRTCCAKTGRFSLSISLGQPIRVRISLPKVVCLALVGL</sequence>
<dbReference type="Pfam" id="PF13456">
    <property type="entry name" value="RVT_3"/>
    <property type="match status" value="1"/>
</dbReference>
<dbReference type="SUPFAM" id="SSF53098">
    <property type="entry name" value="Ribonuclease H-like"/>
    <property type="match status" value="1"/>
</dbReference>
<dbReference type="InterPro" id="IPR026960">
    <property type="entry name" value="RVT-Znf"/>
</dbReference>
<gene>
    <name evidence="4" type="ORF">G2W53_001985</name>
</gene>
<dbReference type="Gene3D" id="3.30.420.10">
    <property type="entry name" value="Ribonuclease H-like superfamily/Ribonuclease H"/>
    <property type="match status" value="1"/>
</dbReference>
<dbReference type="EMBL" id="JAAIUW010000001">
    <property type="protein sequence ID" value="KAF7845080.1"/>
    <property type="molecule type" value="Genomic_DNA"/>
</dbReference>
<dbReference type="PANTHER" id="PTHR33116:SF78">
    <property type="entry name" value="OS12G0587133 PROTEIN"/>
    <property type="match status" value="1"/>
</dbReference>
<dbReference type="Pfam" id="PF13966">
    <property type="entry name" value="zf-RVT"/>
    <property type="match status" value="1"/>
</dbReference>
<keyword evidence="5" id="KW-1185">Reference proteome</keyword>
<dbReference type="GO" id="GO:0004523">
    <property type="term" value="F:RNA-DNA hybrid ribonuclease activity"/>
    <property type="evidence" value="ECO:0007669"/>
    <property type="project" value="InterPro"/>
</dbReference>
<dbReference type="CDD" id="cd06222">
    <property type="entry name" value="RNase_H_like"/>
    <property type="match status" value="1"/>
</dbReference>
<dbReference type="OrthoDB" id="1426056at2759"/>
<dbReference type="PANTHER" id="PTHR33116">
    <property type="entry name" value="REVERSE TRANSCRIPTASE ZINC-BINDING DOMAIN-CONTAINING PROTEIN-RELATED-RELATED"/>
    <property type="match status" value="1"/>
</dbReference>
<dbReference type="InterPro" id="IPR002156">
    <property type="entry name" value="RNaseH_domain"/>
</dbReference>
<evidence type="ECO:0000313" key="5">
    <source>
        <dbReference type="Proteomes" id="UP000634136"/>
    </source>
</evidence>
<dbReference type="GO" id="GO:0003676">
    <property type="term" value="F:nucleic acid binding"/>
    <property type="evidence" value="ECO:0007669"/>
    <property type="project" value="InterPro"/>
</dbReference>
<dbReference type="InterPro" id="IPR036397">
    <property type="entry name" value="RNaseH_sf"/>
</dbReference>
<comment type="caution">
    <text evidence="4">The sequence shown here is derived from an EMBL/GenBank/DDBJ whole genome shotgun (WGS) entry which is preliminary data.</text>
</comment>
<dbReference type="InterPro" id="IPR012337">
    <property type="entry name" value="RNaseH-like_sf"/>
</dbReference>
<organism evidence="4 5">
    <name type="scientific">Senna tora</name>
    <dbReference type="NCBI Taxonomy" id="362788"/>
    <lineage>
        <taxon>Eukaryota</taxon>
        <taxon>Viridiplantae</taxon>
        <taxon>Streptophyta</taxon>
        <taxon>Embryophyta</taxon>
        <taxon>Tracheophyta</taxon>
        <taxon>Spermatophyta</taxon>
        <taxon>Magnoliopsida</taxon>
        <taxon>eudicotyledons</taxon>
        <taxon>Gunneridae</taxon>
        <taxon>Pentapetalae</taxon>
        <taxon>rosids</taxon>
        <taxon>fabids</taxon>
        <taxon>Fabales</taxon>
        <taxon>Fabaceae</taxon>
        <taxon>Caesalpinioideae</taxon>
        <taxon>Cassia clade</taxon>
        <taxon>Senna</taxon>
    </lineage>
</organism>
<protein>
    <submittedName>
        <fullName evidence="4">Ribonuclease H</fullName>
    </submittedName>
</protein>
<evidence type="ECO:0000259" key="1">
    <source>
        <dbReference type="Pfam" id="PF00078"/>
    </source>
</evidence>
<feature type="domain" description="Reverse transcriptase" evidence="1">
    <location>
        <begin position="14"/>
        <end position="107"/>
    </location>
</feature>
<evidence type="ECO:0000313" key="4">
    <source>
        <dbReference type="EMBL" id="KAF7845080.1"/>
    </source>
</evidence>
<dbReference type="Pfam" id="PF00078">
    <property type="entry name" value="RVT_1"/>
    <property type="match status" value="1"/>
</dbReference>
<evidence type="ECO:0000259" key="2">
    <source>
        <dbReference type="Pfam" id="PF13456"/>
    </source>
</evidence>
<feature type="domain" description="RNase H type-1" evidence="2">
    <location>
        <begin position="563"/>
        <end position="639"/>
    </location>
</feature>
<dbReference type="InterPro" id="IPR044730">
    <property type="entry name" value="RNase_H-like_dom_plant"/>
</dbReference>
<name>A0A834XGH9_9FABA</name>
<feature type="domain" description="Reverse transcriptase zinc-binding" evidence="3">
    <location>
        <begin position="368"/>
        <end position="453"/>
    </location>
</feature>
<proteinExistence type="predicted"/>
<dbReference type="Proteomes" id="UP000634136">
    <property type="component" value="Unassembled WGS sequence"/>
</dbReference>
<accession>A0A834XGH9</accession>
<dbReference type="InterPro" id="IPR000477">
    <property type="entry name" value="RT_dom"/>
</dbReference>